<protein>
    <submittedName>
        <fullName evidence="1">Uncharacterized protein</fullName>
    </submittedName>
</protein>
<comment type="caution">
    <text evidence="1">The sequence shown here is derived from an EMBL/GenBank/DDBJ whole genome shotgun (WGS) entry which is preliminary data.</text>
</comment>
<evidence type="ECO:0000313" key="1">
    <source>
        <dbReference type="EMBL" id="MCI10343.1"/>
    </source>
</evidence>
<reference evidence="1 2" key="1">
    <citation type="journal article" date="2018" name="Front. Plant Sci.">
        <title>Red Clover (Trifolium pratense) and Zigzag Clover (T. medium) - A Picture of Genomic Similarities and Differences.</title>
        <authorList>
            <person name="Dluhosova J."/>
            <person name="Istvanek J."/>
            <person name="Nedelnik J."/>
            <person name="Repkova J."/>
        </authorList>
    </citation>
    <scope>NUCLEOTIDE SEQUENCE [LARGE SCALE GENOMIC DNA]</scope>
    <source>
        <strain evidence="2">cv. 10/8</strain>
        <tissue evidence="1">Leaf</tissue>
    </source>
</reference>
<name>A0A392PE11_9FABA</name>
<gene>
    <name evidence="1" type="ORF">A2U01_0031436</name>
</gene>
<keyword evidence="2" id="KW-1185">Reference proteome</keyword>
<evidence type="ECO:0000313" key="2">
    <source>
        <dbReference type="Proteomes" id="UP000265520"/>
    </source>
</evidence>
<dbReference type="EMBL" id="LXQA010075864">
    <property type="protein sequence ID" value="MCI10343.1"/>
    <property type="molecule type" value="Genomic_DNA"/>
</dbReference>
<sequence>MAQQFSTHIKVLVIDHDINLLNAIEKVCYKFNYT</sequence>
<accession>A0A392PE11</accession>
<dbReference type="AlphaFoldDB" id="A0A392PE11"/>
<organism evidence="1 2">
    <name type="scientific">Trifolium medium</name>
    <dbReference type="NCBI Taxonomy" id="97028"/>
    <lineage>
        <taxon>Eukaryota</taxon>
        <taxon>Viridiplantae</taxon>
        <taxon>Streptophyta</taxon>
        <taxon>Embryophyta</taxon>
        <taxon>Tracheophyta</taxon>
        <taxon>Spermatophyta</taxon>
        <taxon>Magnoliopsida</taxon>
        <taxon>eudicotyledons</taxon>
        <taxon>Gunneridae</taxon>
        <taxon>Pentapetalae</taxon>
        <taxon>rosids</taxon>
        <taxon>fabids</taxon>
        <taxon>Fabales</taxon>
        <taxon>Fabaceae</taxon>
        <taxon>Papilionoideae</taxon>
        <taxon>50 kb inversion clade</taxon>
        <taxon>NPAAA clade</taxon>
        <taxon>Hologalegina</taxon>
        <taxon>IRL clade</taxon>
        <taxon>Trifolieae</taxon>
        <taxon>Trifolium</taxon>
    </lineage>
</organism>
<feature type="non-terminal residue" evidence="1">
    <location>
        <position position="34"/>
    </location>
</feature>
<proteinExistence type="predicted"/>
<dbReference type="Proteomes" id="UP000265520">
    <property type="component" value="Unassembled WGS sequence"/>
</dbReference>